<dbReference type="Proteomes" id="UP001221909">
    <property type="component" value="Unassembled WGS sequence"/>
</dbReference>
<dbReference type="Pfam" id="PF20155">
    <property type="entry name" value="TMP_3"/>
    <property type="match status" value="1"/>
</dbReference>
<organism evidence="5 6">
    <name type="scientific">Mannheimia cairinae</name>
    <dbReference type="NCBI Taxonomy" id="3025936"/>
    <lineage>
        <taxon>Bacteria</taxon>
        <taxon>Pseudomonadati</taxon>
        <taxon>Pseudomonadota</taxon>
        <taxon>Gammaproteobacteria</taxon>
        <taxon>Pasteurellales</taxon>
        <taxon>Pasteurellaceae</taxon>
        <taxon>Mannheimia</taxon>
    </lineage>
</organism>
<evidence type="ECO:0000256" key="1">
    <source>
        <dbReference type="SAM" id="Coils"/>
    </source>
</evidence>
<dbReference type="NCBIfam" id="TIGR01541">
    <property type="entry name" value="tape_meas_lam_C"/>
    <property type="match status" value="1"/>
</dbReference>
<gene>
    <name evidence="5" type="ORF">PTQ27_00765</name>
</gene>
<feature type="domain" description="Tape measure protein N-terminal" evidence="4">
    <location>
        <begin position="90"/>
        <end position="280"/>
    </location>
</feature>
<dbReference type="NCBIfam" id="TIGR02675">
    <property type="entry name" value="tape_meas_nterm"/>
    <property type="match status" value="1"/>
</dbReference>
<dbReference type="Pfam" id="PF09718">
    <property type="entry name" value="Tape_meas_lam_C"/>
    <property type="match status" value="1"/>
</dbReference>
<accession>A0ABT5MLW9</accession>
<feature type="region of interest" description="Disordered" evidence="2">
    <location>
        <begin position="783"/>
        <end position="803"/>
    </location>
</feature>
<reference evidence="5 6" key="1">
    <citation type="submission" date="2023-02" db="EMBL/GenBank/DDBJ databases">
        <title>Mannheimia cairiniae sp. nov., a novel species of Mannheimia obtained from moscovy ducks (Cairina moschata) and reclassification of Mannheimia ovis as heterotypic synonym of Mannheimia pernigra.</title>
        <authorList>
            <person name="Christensen H."/>
        </authorList>
    </citation>
    <scope>NUCLEOTIDE SEQUENCE [LARGE SCALE GENOMIC DNA]</scope>
    <source>
        <strain evidence="5 6">AT1</strain>
    </source>
</reference>
<comment type="caution">
    <text evidence="5">The sequence shown here is derived from an EMBL/GenBank/DDBJ whole genome shotgun (WGS) entry which is preliminary data.</text>
</comment>
<proteinExistence type="predicted"/>
<sequence length="1203" mass="130476">MSSSNRLTLILDLENSKLLSGFTQSDAESKKFARNFIVNMEQAQQKARQFADRSTKYLKNIEQAANNLNSSVSKERFWQITNRLQFPTSKVIGYANSYTELGNKLRLVTESETQHARAMAAVYDISLKTAQSTQATSSVYQTFAQNAKQLGISQGDVAKLTETVAKSVAISGATSATASNALVQFSQSLLMGKMKAQEFNSLMTQTPSVVQAIAKGLGVTTAELKAMVDNGEMSAEKMIEGLKKAESYVNEQYSQTVTTISGAMQNLSTSAEKWIGEMDNSVGASRKAVAVLDALSANLDTVAKFALFAGGTFVILKSYMSVRPFIEARAAIYENQKAIISENQARQQTIVTRQQELTVLSQQTALKLEQTLQTYNQNNAELEAIAVKQQKITKDREEIAVAIQAAASRTERLALSAELQALDQKEIALGQQKITVERQQIATKQALKVAYAENAVAQSSMAASMITTTTTTRAMNGVLAAARVELNLLKAAALSNPLMTLAMVATTAGTAIWGFLESQKAAREEALRYAEGLDAVRANIERMTKAQTDAEMVKLSRSIKEQETALASLKQRQAELTREIEQGATVYEDAFAGTVRVTMSAEELAKKQEDLKLVTADAEKAQRTLNSSLEAQDALKAHIPIANLRDEFAQLLPHIDDSQIKIDGLNLSIGNFTVKSPEMVIAANNIANALGGVAGEAMRAAVMVANLSGMGLNIGEGAVVSDKAQKYIDRLNKQTKISQLKRDGKTDEANKLQAELNLEGQDFTGLDYQKAYEAQLANLKESSIKTGGSKGSKPKQTKAERSAESYQNQVAEMTNRLAGLKANAADIAVFGQISDYQEVRKLTEDIAINAEKYKGYGEEGVARLKELAGQLDSAQQQVAISQFSYNNGEKLKAMEFELTLLGKTRQEQELIQYNHELDLEAARLKVGMSKENIALLEKEIEALKKRRAEIQAQAEQARGSWEEGIKQGWNNIEADVSNVAANVANITENAFNGMADAMTDFVMTGKADFKSMAESIIRDISNMIIKMTLFKALENSLRGTSFGNFLGIPVSSAAQGGLIGSVGMPKVMLGGFSRGGYTGDSGKYVPAGLVHRGEYVITKEATARLGLDFLNHLNYGKRGFSSGGGVAVPRVPSISLLPAGANKSSPSSSINVTQHYTIDARGADHGVEQRISDLLKQNKRDTIAEIRNQIRRGGQFGKDFGVA</sequence>
<evidence type="ECO:0000256" key="2">
    <source>
        <dbReference type="SAM" id="MobiDB-lite"/>
    </source>
</evidence>
<dbReference type="RefSeq" id="WP_273748512.1">
    <property type="nucleotide sequence ID" value="NZ_JAQSJE010000001.1"/>
</dbReference>
<dbReference type="InterPro" id="IPR013491">
    <property type="entry name" value="Tape_meas_N"/>
</dbReference>
<evidence type="ECO:0000259" key="4">
    <source>
        <dbReference type="Pfam" id="PF20155"/>
    </source>
</evidence>
<feature type="domain" description="Bacteriophage tail tape measure C-terminal" evidence="3">
    <location>
        <begin position="959"/>
        <end position="1033"/>
    </location>
</feature>
<feature type="coiled-coil region" evidence="1">
    <location>
        <begin position="919"/>
        <end position="960"/>
    </location>
</feature>
<evidence type="ECO:0000313" key="6">
    <source>
        <dbReference type="Proteomes" id="UP001221909"/>
    </source>
</evidence>
<protein>
    <submittedName>
        <fullName evidence="5">Phage tail tape measure protein</fullName>
    </submittedName>
</protein>
<evidence type="ECO:0000259" key="3">
    <source>
        <dbReference type="Pfam" id="PF09718"/>
    </source>
</evidence>
<feature type="coiled-coil region" evidence="1">
    <location>
        <begin position="552"/>
        <end position="579"/>
    </location>
</feature>
<keyword evidence="1" id="KW-0175">Coiled coil</keyword>
<keyword evidence="6" id="KW-1185">Reference proteome</keyword>
<dbReference type="InterPro" id="IPR006431">
    <property type="entry name" value="Phage_tape_meas_C"/>
</dbReference>
<name>A0ABT5MLW9_9PAST</name>
<dbReference type="EMBL" id="JAQSJE010000001">
    <property type="protein sequence ID" value="MDD0823007.1"/>
    <property type="molecule type" value="Genomic_DNA"/>
</dbReference>
<evidence type="ECO:0000313" key="5">
    <source>
        <dbReference type="EMBL" id="MDD0823007.1"/>
    </source>
</evidence>